<dbReference type="InterPro" id="IPR002885">
    <property type="entry name" value="PPR_rpt"/>
</dbReference>
<dbReference type="PROSITE" id="PS50828">
    <property type="entry name" value="SMR"/>
    <property type="match status" value="1"/>
</dbReference>
<dbReference type="SUPFAM" id="SSF160443">
    <property type="entry name" value="SMR domain-like"/>
    <property type="match status" value="1"/>
</dbReference>
<gene>
    <name evidence="5" type="ORF">GIB67_028196</name>
</gene>
<dbReference type="Gene3D" id="1.25.40.10">
    <property type="entry name" value="Tetratricopeptide repeat domain"/>
    <property type="match status" value="2"/>
</dbReference>
<name>A0A7J7KZ23_9MAGN</name>
<dbReference type="InterPro" id="IPR011990">
    <property type="entry name" value="TPR-like_helical_dom_sf"/>
</dbReference>
<protein>
    <recommendedName>
        <fullName evidence="4">Smr domain-containing protein</fullName>
    </recommendedName>
</protein>
<keyword evidence="6" id="KW-1185">Reference proteome</keyword>
<dbReference type="OrthoDB" id="1931748at2759"/>
<dbReference type="Proteomes" id="UP000541444">
    <property type="component" value="Unassembled WGS sequence"/>
</dbReference>
<sequence length="441" mass="49692">MVIQLSLPLILNHHQPPLSSLKCALTKQGHRLLSTLHTASTPSAADRLIRKFIASSSKTVALNALFHLLTTDINHHSSLALPMYERISETSWFKWNPKLAASVIALLEKQGRFDEAQTLISESKRDLRFRGRDIALFYCDLIECHSKQGYKRGVYQTYACVKEVIRESELLESNVWSMVNQRVYECMINGLCTLGLPSDAEEMTEEMKVLGFKPSAFELRLIVLGYGRLGLFREMRGVLDEMEGFGYALDTICANMLLFSYGSNTELYQMVTWIQKMEKLNVPFSVRTYNSVLNSCPTIMLLLQDTKGLLLSLEELMEKLQGDELLLVQALGRSAVLFETLKWCSTEGKLDLHGMHLGSAYLIMLQWIEELRLRFASGSSDVPAEIIVICGLGKHSTLMGESPVKALISEMLRRLSSPMKLARKKGGSFVAKGKAVREWLL</sequence>
<evidence type="ECO:0000313" key="6">
    <source>
        <dbReference type="Proteomes" id="UP000541444"/>
    </source>
</evidence>
<evidence type="ECO:0000256" key="2">
    <source>
        <dbReference type="ARBA" id="ARBA00022737"/>
    </source>
</evidence>
<keyword evidence="2" id="KW-0677">Repeat</keyword>
<organism evidence="5 6">
    <name type="scientific">Kingdonia uniflora</name>
    <dbReference type="NCBI Taxonomy" id="39325"/>
    <lineage>
        <taxon>Eukaryota</taxon>
        <taxon>Viridiplantae</taxon>
        <taxon>Streptophyta</taxon>
        <taxon>Embryophyta</taxon>
        <taxon>Tracheophyta</taxon>
        <taxon>Spermatophyta</taxon>
        <taxon>Magnoliopsida</taxon>
        <taxon>Ranunculales</taxon>
        <taxon>Circaeasteraceae</taxon>
        <taxon>Kingdonia</taxon>
    </lineage>
</organism>
<dbReference type="Gene3D" id="3.30.1370.110">
    <property type="match status" value="1"/>
</dbReference>
<feature type="repeat" description="PPR" evidence="3">
    <location>
        <begin position="180"/>
        <end position="214"/>
    </location>
</feature>
<comment type="similarity">
    <text evidence="1">Belongs to the PPR family. P subfamily.</text>
</comment>
<evidence type="ECO:0000313" key="5">
    <source>
        <dbReference type="EMBL" id="KAF6135625.1"/>
    </source>
</evidence>
<evidence type="ECO:0000259" key="4">
    <source>
        <dbReference type="PROSITE" id="PS50828"/>
    </source>
</evidence>
<dbReference type="PANTHER" id="PTHR47447:SF15">
    <property type="entry name" value="OS02G0120000 PROTEIN"/>
    <property type="match status" value="1"/>
</dbReference>
<dbReference type="EMBL" id="JACGCM010002781">
    <property type="protein sequence ID" value="KAF6135625.1"/>
    <property type="molecule type" value="Genomic_DNA"/>
</dbReference>
<feature type="domain" description="Smr" evidence="4">
    <location>
        <begin position="350"/>
        <end position="440"/>
    </location>
</feature>
<dbReference type="InterPro" id="IPR002625">
    <property type="entry name" value="Smr_dom"/>
</dbReference>
<evidence type="ECO:0000256" key="3">
    <source>
        <dbReference type="PROSITE-ProRule" id="PRU00708"/>
    </source>
</evidence>
<dbReference type="Pfam" id="PF01535">
    <property type="entry name" value="PPR"/>
    <property type="match status" value="2"/>
</dbReference>
<dbReference type="PANTHER" id="PTHR47447">
    <property type="entry name" value="OS03G0856100 PROTEIN"/>
    <property type="match status" value="1"/>
</dbReference>
<evidence type="ECO:0000256" key="1">
    <source>
        <dbReference type="ARBA" id="ARBA00007626"/>
    </source>
</evidence>
<dbReference type="AlphaFoldDB" id="A0A7J7KZ23"/>
<accession>A0A7J7KZ23</accession>
<dbReference type="NCBIfam" id="TIGR00756">
    <property type="entry name" value="PPR"/>
    <property type="match status" value="1"/>
</dbReference>
<dbReference type="PROSITE" id="PS51375">
    <property type="entry name" value="PPR"/>
    <property type="match status" value="1"/>
</dbReference>
<dbReference type="SMART" id="SM00463">
    <property type="entry name" value="SMR"/>
    <property type="match status" value="1"/>
</dbReference>
<dbReference type="InterPro" id="IPR036063">
    <property type="entry name" value="Smr_dom_sf"/>
</dbReference>
<comment type="caution">
    <text evidence="5">The sequence shown here is derived from an EMBL/GenBank/DDBJ whole genome shotgun (WGS) entry which is preliminary data.</text>
</comment>
<reference evidence="5 6" key="1">
    <citation type="journal article" date="2020" name="IScience">
        <title>Genome Sequencing of the Endangered Kingdonia uniflora (Circaeasteraceae, Ranunculales) Reveals Potential Mechanisms of Evolutionary Specialization.</title>
        <authorList>
            <person name="Sun Y."/>
            <person name="Deng T."/>
            <person name="Zhang A."/>
            <person name="Moore M.J."/>
            <person name="Landis J.B."/>
            <person name="Lin N."/>
            <person name="Zhang H."/>
            <person name="Zhang X."/>
            <person name="Huang J."/>
            <person name="Zhang X."/>
            <person name="Sun H."/>
            <person name="Wang H."/>
        </authorList>
    </citation>
    <scope>NUCLEOTIDE SEQUENCE [LARGE SCALE GENOMIC DNA]</scope>
    <source>
        <strain evidence="5">TB1705</strain>
        <tissue evidence="5">Leaf</tissue>
    </source>
</reference>
<proteinExistence type="inferred from homology"/>